<dbReference type="KEGG" id="mdu:MDUV_52300"/>
<dbReference type="Pfam" id="PF11160">
    <property type="entry name" value="Hva1_TUDOR"/>
    <property type="match status" value="1"/>
</dbReference>
<evidence type="ECO:0000256" key="1">
    <source>
        <dbReference type="SAM" id="MobiDB-lite"/>
    </source>
</evidence>
<dbReference type="Proteomes" id="UP000467006">
    <property type="component" value="Chromosome"/>
</dbReference>
<proteinExistence type="predicted"/>
<evidence type="ECO:0000313" key="4">
    <source>
        <dbReference type="Proteomes" id="UP000467006"/>
    </source>
</evidence>
<feature type="compositionally biased region" description="Polar residues" evidence="1">
    <location>
        <begin position="20"/>
        <end position="40"/>
    </location>
</feature>
<keyword evidence="4" id="KW-1185">Reference proteome</keyword>
<organism evidence="3 4">
    <name type="scientific">Mycolicibacterium duvalii</name>
    <dbReference type="NCBI Taxonomy" id="39688"/>
    <lineage>
        <taxon>Bacteria</taxon>
        <taxon>Bacillati</taxon>
        <taxon>Actinomycetota</taxon>
        <taxon>Actinomycetes</taxon>
        <taxon>Mycobacteriales</taxon>
        <taxon>Mycobacteriaceae</taxon>
        <taxon>Mycolicibacterium</taxon>
    </lineage>
</organism>
<protein>
    <recommendedName>
        <fullName evidence="2">Hypervirulence associated protein TUDOR domain-containing protein</fullName>
    </recommendedName>
</protein>
<evidence type="ECO:0000313" key="3">
    <source>
        <dbReference type="EMBL" id="BBX20370.1"/>
    </source>
</evidence>
<feature type="domain" description="Hypervirulence associated protein TUDOR" evidence="2">
    <location>
        <begin position="27"/>
        <end position="85"/>
    </location>
</feature>
<dbReference type="InterPro" id="IPR021331">
    <property type="entry name" value="Hva1_TUDOR"/>
</dbReference>
<gene>
    <name evidence="3" type="ORF">MDUV_52300</name>
</gene>
<dbReference type="AlphaFoldDB" id="A0A7I7K863"/>
<reference evidence="3 4" key="1">
    <citation type="journal article" date="2019" name="Emerg. Microbes Infect.">
        <title>Comprehensive subspecies identification of 175 nontuberculous mycobacteria species based on 7547 genomic profiles.</title>
        <authorList>
            <person name="Matsumoto Y."/>
            <person name="Kinjo T."/>
            <person name="Motooka D."/>
            <person name="Nabeya D."/>
            <person name="Jung N."/>
            <person name="Uechi K."/>
            <person name="Horii T."/>
            <person name="Iida T."/>
            <person name="Fujita J."/>
            <person name="Nakamura S."/>
        </authorList>
    </citation>
    <scope>NUCLEOTIDE SEQUENCE [LARGE SCALE GENOMIC DNA]</scope>
    <source>
        <strain evidence="3 4">JCM 6396</strain>
    </source>
</reference>
<sequence>MTARTAPRNRSTRGYPPVMSKQNFSKGDKVTWQSHGSTAEGTVEEKITSDTEAAGRTVRASKDEPQYRVRSDKSGNDAVHKPEALKKKS</sequence>
<dbReference type="Gene3D" id="2.30.30.1060">
    <property type="match status" value="1"/>
</dbReference>
<dbReference type="EMBL" id="AP022563">
    <property type="protein sequence ID" value="BBX20370.1"/>
    <property type="molecule type" value="Genomic_DNA"/>
</dbReference>
<accession>A0A7I7K863</accession>
<feature type="region of interest" description="Disordered" evidence="1">
    <location>
        <begin position="1"/>
        <end position="89"/>
    </location>
</feature>
<evidence type="ECO:0000259" key="2">
    <source>
        <dbReference type="Pfam" id="PF11160"/>
    </source>
</evidence>
<feature type="compositionally biased region" description="Basic and acidic residues" evidence="1">
    <location>
        <begin position="60"/>
        <end position="89"/>
    </location>
</feature>
<name>A0A7I7K863_9MYCO</name>